<accession>A0A8C8EUW4</accession>
<evidence type="ECO:0000256" key="3">
    <source>
        <dbReference type="ARBA" id="ARBA00022670"/>
    </source>
</evidence>
<evidence type="ECO:0000313" key="11">
    <source>
        <dbReference type="Proteomes" id="UP000694402"/>
    </source>
</evidence>
<evidence type="ECO:0000259" key="8">
    <source>
        <dbReference type="Pfam" id="PF00930"/>
    </source>
</evidence>
<proteinExistence type="predicted"/>
<dbReference type="InterPro" id="IPR029058">
    <property type="entry name" value="AB_hydrolase_fold"/>
</dbReference>
<dbReference type="Pfam" id="PF00930">
    <property type="entry name" value="DPPIV_N"/>
    <property type="match status" value="1"/>
</dbReference>
<protein>
    <submittedName>
        <fullName evidence="10">Uncharacterized protein</fullName>
    </submittedName>
</protein>
<dbReference type="InterPro" id="IPR001375">
    <property type="entry name" value="Peptidase_S9_cat"/>
</dbReference>
<gene>
    <name evidence="10" type="primary">DPP4</name>
</gene>
<dbReference type="PANTHER" id="PTHR11731:SF205">
    <property type="entry name" value="DIPEPTIDYL PEPTIDASE 4"/>
    <property type="match status" value="1"/>
</dbReference>
<evidence type="ECO:0000256" key="4">
    <source>
        <dbReference type="ARBA" id="ARBA00022801"/>
    </source>
</evidence>
<evidence type="ECO:0000256" key="6">
    <source>
        <dbReference type="SAM" id="Phobius"/>
    </source>
</evidence>
<keyword evidence="4" id="KW-0378">Hydrolase</keyword>
<dbReference type="InterPro" id="IPR050278">
    <property type="entry name" value="Serine_Prot_S9B/DPPIV"/>
</dbReference>
<dbReference type="SUPFAM" id="SSF53474">
    <property type="entry name" value="alpha/beta-Hydrolases"/>
    <property type="match status" value="1"/>
</dbReference>
<dbReference type="GO" id="GO:0004252">
    <property type="term" value="F:serine-type endopeptidase activity"/>
    <property type="evidence" value="ECO:0007669"/>
    <property type="project" value="InterPro"/>
</dbReference>
<dbReference type="AlphaFoldDB" id="A0A8C8EUW4"/>
<dbReference type="InterPro" id="IPR002471">
    <property type="entry name" value="Pept_S9_AS"/>
</dbReference>
<keyword evidence="6" id="KW-0472">Membrane</keyword>
<dbReference type="SUPFAM" id="SSF82171">
    <property type="entry name" value="DPP6 N-terminal domain-like"/>
    <property type="match status" value="1"/>
</dbReference>
<dbReference type="InterPro" id="IPR002469">
    <property type="entry name" value="Peptidase_S9B_N"/>
</dbReference>
<keyword evidence="5" id="KW-0325">Glycoprotein</keyword>
<dbReference type="GO" id="GO:0006508">
    <property type="term" value="P:proteolysis"/>
    <property type="evidence" value="ECO:0007669"/>
    <property type="project" value="UniProtKB-KW"/>
</dbReference>
<dbReference type="GeneTree" id="ENSGT00940000163944"/>
<sequence length="722" mass="82010">MNSIGKVVLGLLGLAVVIILIAVPTAIYLNEEKVTAQRTFTLSDVFNSSIRARSYNMRWISDHEYLHQKDGSVFLHNLITGNNSEFLSSITFDQVAASDYVVSADKRYVAFKSNWTKIWRHSFTASYSLYDLADSTFLSTPDIPHRVHLFAWAPIGNKMAFVWENDVYVKTSPTAKAIQVTSNGKHNNILNGIPDWVYEEEMFSSYEAMWWSPGGRYLAYAEFNDTLVQNIEYSWYGKEQYPDTVIFPYPKPGTPNPVVKLFVYDTTNISNITEVVVPASVGAGDHYLATVTWVTDERIAVQWQKRKQNELRFQIYDFSIVGNTWIENTLEVRHKRPHPTKTGWIGRFSPSNPTLSANKDGFYIVMSDNNGYKHIHHVTGGTATAVTSGTWEVIDILKVTSNTIYYSSNQYGHKPGGRNIICLDTHYIKYVFVSTGPGLPLYTLRDNRDAEMQVLEDNMALEGLLSEIHMPTMRRGFIKQGEFNLWYQMTLPPGFDKSNKYPLLIDVYAGPCSQKADYRYRLGWAAYLASTEKVIVASFDGRGSGYQGDKLMHSIYRRLGTYEVEDQITAAKEFTNMGFVDKGRIAIWGWSYGGYVTSMVLGAGSGVFKCGMAVAPVSKWDYYDTIYTERYMNQPSENLEFYKNSTVTARAKNFKSVQYLLVHGTADDNVHFQQAAQISAALVEEQVDFEAMWYTDKDHGLDGSANQHVYTHMSHFLQRCFA</sequence>
<dbReference type="Pfam" id="PF00326">
    <property type="entry name" value="Peptidase_S9"/>
    <property type="match status" value="1"/>
</dbReference>
<dbReference type="PROSITE" id="PS00708">
    <property type="entry name" value="PRO_ENDOPEP_SER"/>
    <property type="match status" value="1"/>
</dbReference>
<reference evidence="10" key="1">
    <citation type="submission" date="2025-08" db="UniProtKB">
        <authorList>
            <consortium name="Ensembl"/>
        </authorList>
    </citation>
    <scope>IDENTIFICATION</scope>
</reference>
<feature type="domain" description="Dipeptidylpeptidase IV N-terminal" evidence="8">
    <location>
        <begin position="103"/>
        <end position="424"/>
    </location>
</feature>
<dbReference type="GO" id="GO:0031258">
    <property type="term" value="C:lamellipodium membrane"/>
    <property type="evidence" value="ECO:0007669"/>
    <property type="project" value="UniProtKB-SubCell"/>
</dbReference>
<evidence type="ECO:0000256" key="5">
    <source>
        <dbReference type="ARBA" id="ARBA00023180"/>
    </source>
</evidence>
<feature type="domain" description="Peptidase S9 prolyl oligopeptidase catalytic" evidence="7">
    <location>
        <begin position="523"/>
        <end position="721"/>
    </location>
</feature>
<dbReference type="Gene3D" id="3.40.50.1820">
    <property type="entry name" value="alpha/beta hydrolase"/>
    <property type="match status" value="1"/>
</dbReference>
<evidence type="ECO:0000259" key="7">
    <source>
        <dbReference type="Pfam" id="PF00326"/>
    </source>
</evidence>
<evidence type="ECO:0000256" key="2">
    <source>
        <dbReference type="ARBA" id="ARBA00004485"/>
    </source>
</evidence>
<feature type="transmembrane region" description="Helical" evidence="6">
    <location>
        <begin position="7"/>
        <end position="29"/>
    </location>
</feature>
<dbReference type="Ensembl" id="ENSOTST00005027305.2">
    <property type="protein sequence ID" value="ENSOTSP00005025266.2"/>
    <property type="gene ID" value="ENSOTSG00005008264.2"/>
</dbReference>
<keyword evidence="3" id="KW-0645">Protease</keyword>
<evidence type="ECO:0000259" key="9">
    <source>
        <dbReference type="Pfam" id="PF18811"/>
    </source>
</evidence>
<evidence type="ECO:0000256" key="1">
    <source>
        <dbReference type="ARBA" id="ARBA00004341"/>
    </source>
</evidence>
<dbReference type="InterPro" id="IPR040522">
    <property type="entry name" value="DPPIV_rep"/>
</dbReference>
<reference evidence="10" key="2">
    <citation type="submission" date="2025-09" db="UniProtKB">
        <authorList>
            <consortium name="Ensembl"/>
        </authorList>
    </citation>
    <scope>IDENTIFICATION</scope>
</reference>
<dbReference type="Pfam" id="PF18811">
    <property type="entry name" value="DPPIV_rep"/>
    <property type="match status" value="1"/>
</dbReference>
<organism evidence="10 11">
    <name type="scientific">Oncorhynchus tshawytscha</name>
    <name type="common">Chinook salmon</name>
    <name type="synonym">Salmo tshawytscha</name>
    <dbReference type="NCBI Taxonomy" id="74940"/>
    <lineage>
        <taxon>Eukaryota</taxon>
        <taxon>Metazoa</taxon>
        <taxon>Chordata</taxon>
        <taxon>Craniata</taxon>
        <taxon>Vertebrata</taxon>
        <taxon>Euteleostomi</taxon>
        <taxon>Actinopterygii</taxon>
        <taxon>Neopterygii</taxon>
        <taxon>Teleostei</taxon>
        <taxon>Protacanthopterygii</taxon>
        <taxon>Salmoniformes</taxon>
        <taxon>Salmonidae</taxon>
        <taxon>Salmoninae</taxon>
        <taxon>Oncorhynchus</taxon>
    </lineage>
</organism>
<dbReference type="Proteomes" id="UP000694402">
    <property type="component" value="Unassembled WGS sequence"/>
</dbReference>
<name>A0A8C8EUW4_ONCTS</name>
<dbReference type="GO" id="GO:0008239">
    <property type="term" value="F:dipeptidyl-peptidase activity"/>
    <property type="evidence" value="ECO:0007669"/>
    <property type="project" value="TreeGrafter"/>
</dbReference>
<keyword evidence="11" id="KW-1185">Reference proteome</keyword>
<dbReference type="FunFam" id="3.40.50.1820:FF:000003">
    <property type="entry name" value="Dipeptidyl peptidase 4"/>
    <property type="match status" value="1"/>
</dbReference>
<dbReference type="PANTHER" id="PTHR11731">
    <property type="entry name" value="PROTEASE FAMILY S9B,C DIPEPTIDYL-PEPTIDASE IV-RELATED"/>
    <property type="match status" value="1"/>
</dbReference>
<comment type="subcellular location">
    <subcellularLocation>
        <location evidence="1">Cell projection</location>
        <location evidence="1">Invadopodium membrane</location>
        <topology evidence="1">Single-pass type II membrane protein</topology>
    </subcellularLocation>
    <subcellularLocation>
        <location evidence="2">Cell projection</location>
        <location evidence="2">Lamellipodium membrane</location>
        <topology evidence="2">Single-pass type II membrane protein</topology>
    </subcellularLocation>
</comment>
<dbReference type="Gene3D" id="2.140.10.30">
    <property type="entry name" value="Dipeptidylpeptidase IV, N-terminal domain"/>
    <property type="match status" value="1"/>
</dbReference>
<evidence type="ECO:0000313" key="10">
    <source>
        <dbReference type="Ensembl" id="ENSOTSP00005025266.2"/>
    </source>
</evidence>
<keyword evidence="6" id="KW-1133">Transmembrane helix</keyword>
<feature type="domain" description="Dipeptidyl peptidase 4 low complexity region" evidence="9">
    <location>
        <begin position="37"/>
        <end position="55"/>
    </location>
</feature>
<keyword evidence="6" id="KW-0812">Transmembrane</keyword>